<organism evidence="3 4">
    <name type="scientific">Nocardia aurea</name>
    <dbReference type="NCBI Taxonomy" id="2144174"/>
    <lineage>
        <taxon>Bacteria</taxon>
        <taxon>Bacillati</taxon>
        <taxon>Actinomycetota</taxon>
        <taxon>Actinomycetes</taxon>
        <taxon>Mycobacteriales</taxon>
        <taxon>Nocardiaceae</taxon>
        <taxon>Nocardia</taxon>
    </lineage>
</organism>
<feature type="compositionally biased region" description="Basic residues" evidence="1">
    <location>
        <begin position="65"/>
        <end position="77"/>
    </location>
</feature>
<feature type="chain" id="PRO_5046161297" description="Lipoprotein" evidence="2">
    <location>
        <begin position="24"/>
        <end position="77"/>
    </location>
</feature>
<keyword evidence="4" id="KW-1185">Reference proteome</keyword>
<proteinExistence type="predicted"/>
<keyword evidence="2" id="KW-0732">Signal</keyword>
<evidence type="ECO:0008006" key="5">
    <source>
        <dbReference type="Google" id="ProtNLM"/>
    </source>
</evidence>
<evidence type="ECO:0000313" key="4">
    <source>
        <dbReference type="Proteomes" id="UP001551695"/>
    </source>
</evidence>
<feature type="signal peptide" evidence="2">
    <location>
        <begin position="1"/>
        <end position="23"/>
    </location>
</feature>
<feature type="region of interest" description="Disordered" evidence="1">
    <location>
        <begin position="54"/>
        <end position="77"/>
    </location>
</feature>
<protein>
    <recommendedName>
        <fullName evidence="5">Lipoprotein</fullName>
    </recommendedName>
</protein>
<name>A0ABV3FVX0_9NOCA</name>
<dbReference type="PROSITE" id="PS51257">
    <property type="entry name" value="PROKAR_LIPOPROTEIN"/>
    <property type="match status" value="1"/>
</dbReference>
<gene>
    <name evidence="3" type="ORF">AB0I48_18570</name>
</gene>
<comment type="caution">
    <text evidence="3">The sequence shown here is derived from an EMBL/GenBank/DDBJ whole genome shotgun (WGS) entry which is preliminary data.</text>
</comment>
<evidence type="ECO:0000313" key="3">
    <source>
        <dbReference type="EMBL" id="MEV0709570.1"/>
    </source>
</evidence>
<dbReference type="RefSeq" id="WP_357785181.1">
    <property type="nucleotide sequence ID" value="NZ_JBFAKC010000007.1"/>
</dbReference>
<sequence length="77" mass="8758">MTIRRTRIHAAAIVLGVALSATLGLTSCSKSERWCELDRGDVLVENYHCEQNQAGYEWEPDHDKPKVKKKPNKAKKH</sequence>
<evidence type="ECO:0000256" key="2">
    <source>
        <dbReference type="SAM" id="SignalP"/>
    </source>
</evidence>
<dbReference type="Proteomes" id="UP001551695">
    <property type="component" value="Unassembled WGS sequence"/>
</dbReference>
<reference evidence="3 4" key="1">
    <citation type="submission" date="2024-06" db="EMBL/GenBank/DDBJ databases">
        <title>The Natural Products Discovery Center: Release of the First 8490 Sequenced Strains for Exploring Actinobacteria Biosynthetic Diversity.</title>
        <authorList>
            <person name="Kalkreuter E."/>
            <person name="Kautsar S.A."/>
            <person name="Yang D."/>
            <person name="Bader C.D."/>
            <person name="Teijaro C.N."/>
            <person name="Fluegel L."/>
            <person name="Davis C.M."/>
            <person name="Simpson J.R."/>
            <person name="Lauterbach L."/>
            <person name="Steele A.D."/>
            <person name="Gui C."/>
            <person name="Meng S."/>
            <person name="Li G."/>
            <person name="Viehrig K."/>
            <person name="Ye F."/>
            <person name="Su P."/>
            <person name="Kiefer A.F."/>
            <person name="Nichols A."/>
            <person name="Cepeda A.J."/>
            <person name="Yan W."/>
            <person name="Fan B."/>
            <person name="Jiang Y."/>
            <person name="Adhikari A."/>
            <person name="Zheng C.-J."/>
            <person name="Schuster L."/>
            <person name="Cowan T.M."/>
            <person name="Smanski M.J."/>
            <person name="Chevrette M.G."/>
            <person name="De Carvalho L.P.S."/>
            <person name="Shen B."/>
        </authorList>
    </citation>
    <scope>NUCLEOTIDE SEQUENCE [LARGE SCALE GENOMIC DNA]</scope>
    <source>
        <strain evidence="3 4">NPDC050403</strain>
    </source>
</reference>
<dbReference type="EMBL" id="JBFAKC010000007">
    <property type="protein sequence ID" value="MEV0709570.1"/>
    <property type="molecule type" value="Genomic_DNA"/>
</dbReference>
<evidence type="ECO:0000256" key="1">
    <source>
        <dbReference type="SAM" id="MobiDB-lite"/>
    </source>
</evidence>
<accession>A0ABV3FVX0</accession>